<feature type="region of interest" description="Disordered" evidence="4">
    <location>
        <begin position="116"/>
        <end position="144"/>
    </location>
</feature>
<evidence type="ECO:0000313" key="5">
    <source>
        <dbReference type="EMBL" id="CCD15999.1"/>
    </source>
</evidence>
<reference evidence="5 6" key="2">
    <citation type="journal article" date="2012" name="Proc. Natl. Acad. Sci. U.S.A.">
        <title>Antigenic diversity is generated by distinct evolutionary mechanisms in African trypanosome species.</title>
        <authorList>
            <person name="Jackson A.P."/>
            <person name="Berry A."/>
            <person name="Aslett M."/>
            <person name="Allison H.C."/>
            <person name="Burton P."/>
            <person name="Vavrova-Anderson J."/>
            <person name="Brown R."/>
            <person name="Browne H."/>
            <person name="Corton N."/>
            <person name="Hauser H."/>
            <person name="Gamble J."/>
            <person name="Gilderthorp R."/>
            <person name="Marcello L."/>
            <person name="McQuillan J."/>
            <person name="Otto T.D."/>
            <person name="Quail M.A."/>
            <person name="Sanders M.J."/>
            <person name="van Tonder A."/>
            <person name="Ginger M.L."/>
            <person name="Field M.C."/>
            <person name="Barry J.D."/>
            <person name="Hertz-Fowler C."/>
            <person name="Berriman M."/>
        </authorList>
    </citation>
    <scope>NUCLEOTIDE SEQUENCE [LARGE SCALE GENOMIC DNA]</scope>
    <source>
        <strain evidence="5 6">IL3000</strain>
    </source>
</reference>
<evidence type="ECO:0000256" key="4">
    <source>
        <dbReference type="SAM" id="MobiDB-lite"/>
    </source>
</evidence>
<evidence type="ECO:0000256" key="2">
    <source>
        <dbReference type="ARBA" id="ARBA00023186"/>
    </source>
</evidence>
<comment type="caution">
    <text evidence="5">The sequence shown here is derived from an EMBL/GenBank/DDBJ whole genome shotgun (WGS) entry which is preliminary data.</text>
</comment>
<dbReference type="CDD" id="cd23163">
    <property type="entry name" value="Prefoldin_2"/>
    <property type="match status" value="1"/>
</dbReference>
<feature type="coiled-coil region" evidence="3">
    <location>
        <begin position="77"/>
        <end position="111"/>
    </location>
</feature>
<dbReference type="AlphaFoldDB" id="F9WFD1"/>
<dbReference type="OMA" id="TNDLREH"/>
<keyword evidence="2" id="KW-0143">Chaperone</keyword>
<dbReference type="Proteomes" id="UP000000702">
    <property type="component" value="Unassembled WGS sequence"/>
</dbReference>
<evidence type="ECO:0000256" key="1">
    <source>
        <dbReference type="ARBA" id="ARBA00008045"/>
    </source>
</evidence>
<comment type="similarity">
    <text evidence="1">Belongs to the prefoldin subunit beta family.</text>
</comment>
<dbReference type="EMBL" id="CAEQ01002128">
    <property type="protein sequence ID" value="CCD15999.1"/>
    <property type="molecule type" value="Genomic_DNA"/>
</dbReference>
<gene>
    <name evidence="5" type="ORF">TCIL3000_0_09710</name>
</gene>
<keyword evidence="6" id="KW-1185">Reference proteome</keyword>
<evidence type="ECO:0000256" key="3">
    <source>
        <dbReference type="SAM" id="Coils"/>
    </source>
</evidence>
<reference evidence="6" key="1">
    <citation type="submission" date="2011-07" db="EMBL/GenBank/DDBJ databases">
        <title>Divergent evolution of antigenic variation in African trypanosomes.</title>
        <authorList>
            <person name="Jackson A.P."/>
            <person name="Berry A."/>
            <person name="Allison H.C."/>
            <person name="Burton P."/>
            <person name="Anderson J."/>
            <person name="Aslett M."/>
            <person name="Brown R."/>
            <person name="Corton N."/>
            <person name="Harris D."/>
            <person name="Hauser H."/>
            <person name="Gamble J."/>
            <person name="Gilderthorp R."/>
            <person name="McQuillan J."/>
            <person name="Quail M.A."/>
            <person name="Sanders M."/>
            <person name="Van Tonder A."/>
            <person name="Ginger M.L."/>
            <person name="Donelson J.E."/>
            <person name="Field M.C."/>
            <person name="Barry J.D."/>
            <person name="Berriman M."/>
            <person name="Hertz-Fowler C."/>
        </authorList>
    </citation>
    <scope>NUCLEOTIDE SEQUENCE [LARGE SCALE GENOMIC DNA]</scope>
    <source>
        <strain evidence="6">IL3000</strain>
    </source>
</reference>
<accession>F9WFD1</accession>
<keyword evidence="3" id="KW-0175">Coiled coil</keyword>
<evidence type="ECO:0000313" key="6">
    <source>
        <dbReference type="Proteomes" id="UP000000702"/>
    </source>
</evidence>
<name>F9WFD1_TRYCI</name>
<dbReference type="GO" id="GO:0006457">
    <property type="term" value="P:protein folding"/>
    <property type="evidence" value="ECO:0007669"/>
    <property type="project" value="InterPro"/>
</dbReference>
<dbReference type="GO" id="GO:0016272">
    <property type="term" value="C:prefoldin complex"/>
    <property type="evidence" value="ECO:0007669"/>
    <property type="project" value="InterPro"/>
</dbReference>
<evidence type="ECO:0008006" key="7">
    <source>
        <dbReference type="Google" id="ProtNLM"/>
    </source>
</evidence>
<dbReference type="Pfam" id="PF01920">
    <property type="entry name" value="Prefoldin_2"/>
    <property type="match status" value="1"/>
</dbReference>
<proteinExistence type="inferred from homology"/>
<protein>
    <recommendedName>
        <fullName evidence="7">Prefoldin subunit 2</fullName>
    </recommendedName>
</protein>
<dbReference type="GO" id="GO:0051082">
    <property type="term" value="F:unfolded protein binding"/>
    <property type="evidence" value="ECO:0007669"/>
    <property type="project" value="InterPro"/>
</dbReference>
<sequence>MATNKPAANSPTEEEVALRYQQLRQESLSLVSRVSELENELHEHRLVAEALKPLDGQRRCHRLVGGALIERTVAEILPELMENIKGIEEALAQLTKMLTEKQAAMEEYARKHGVAVAQRHGQNPVGGSEEAGKSANADSRGVLV</sequence>
<dbReference type="FunFam" id="1.10.287.370:FF:000002">
    <property type="entry name" value="Prefoldin subunit 2"/>
    <property type="match status" value="1"/>
</dbReference>
<dbReference type="InterPro" id="IPR027235">
    <property type="entry name" value="PFD2"/>
</dbReference>
<dbReference type="PANTHER" id="PTHR13303">
    <property type="entry name" value="PREFOLDIN SUBUNIT 2"/>
    <property type="match status" value="1"/>
</dbReference>
<dbReference type="InterPro" id="IPR009053">
    <property type="entry name" value="Prefoldin"/>
</dbReference>
<dbReference type="Gene3D" id="1.10.287.370">
    <property type="match status" value="1"/>
</dbReference>
<organism evidence="5 6">
    <name type="scientific">Trypanosoma congolense (strain IL3000)</name>
    <dbReference type="NCBI Taxonomy" id="1068625"/>
    <lineage>
        <taxon>Eukaryota</taxon>
        <taxon>Discoba</taxon>
        <taxon>Euglenozoa</taxon>
        <taxon>Kinetoplastea</taxon>
        <taxon>Metakinetoplastina</taxon>
        <taxon>Trypanosomatida</taxon>
        <taxon>Trypanosomatidae</taxon>
        <taxon>Trypanosoma</taxon>
        <taxon>Nannomonas</taxon>
    </lineage>
</organism>
<dbReference type="InterPro" id="IPR002777">
    <property type="entry name" value="PFD_beta-like"/>
</dbReference>
<dbReference type="SUPFAM" id="SSF46579">
    <property type="entry name" value="Prefoldin"/>
    <property type="match status" value="1"/>
</dbReference>